<name>A0A918M6B2_9ACTN</name>
<feature type="compositionally biased region" description="Pro residues" evidence="4">
    <location>
        <begin position="1"/>
        <end position="18"/>
    </location>
</feature>
<reference evidence="6" key="2">
    <citation type="submission" date="2020-09" db="EMBL/GenBank/DDBJ databases">
        <authorList>
            <person name="Sun Q."/>
            <person name="Ohkuma M."/>
        </authorList>
    </citation>
    <scope>NUCLEOTIDE SEQUENCE</scope>
    <source>
        <strain evidence="6">JCM 4391</strain>
    </source>
</reference>
<dbReference type="Pfam" id="PF13377">
    <property type="entry name" value="Peripla_BP_3"/>
    <property type="match status" value="1"/>
</dbReference>
<keyword evidence="2" id="KW-0238">DNA-binding</keyword>
<dbReference type="InterPro" id="IPR046335">
    <property type="entry name" value="LacI/GalR-like_sensor"/>
</dbReference>
<dbReference type="Pfam" id="PF00356">
    <property type="entry name" value="LacI"/>
    <property type="match status" value="1"/>
</dbReference>
<sequence>MTQTPPRPAAGSPAPRPVPTSTDVARLAGVSRATVSYVLNNTSAVRISEPTRRRVREAAEELGYVPHAAARSLRAGRTRIVLLPTAHVPVGPLYGHFLNELQWALRRLDYTVVQYASMGLDGDEAARAWAELRPVAVVSFGAVELTPQGVDVLKRSGAQAVITLGPQPVEGAHSLPVDQRRVGRCAGVHLVERGYRRIGVVLPEEPGPELFSGPRLEGVRHAVAGTGADVVPLPLARTEEAAGALAARWPGLGLDAVFAYDDEYAVLLLRALLDAGASVPGDTAVMGAGDLLLGRLMRPRLSTVRIDMEAGQHLAELVDRVVADPDRTPENRDLMAARAIHREST</sequence>
<proteinExistence type="predicted"/>
<keyword evidence="7" id="KW-1185">Reference proteome</keyword>
<feature type="region of interest" description="Disordered" evidence="4">
    <location>
        <begin position="1"/>
        <end position="20"/>
    </location>
</feature>
<dbReference type="InterPro" id="IPR000843">
    <property type="entry name" value="HTH_LacI"/>
</dbReference>
<dbReference type="CDD" id="cd01392">
    <property type="entry name" value="HTH_LacI"/>
    <property type="match status" value="1"/>
</dbReference>
<evidence type="ECO:0000313" key="6">
    <source>
        <dbReference type="EMBL" id="GGU58218.1"/>
    </source>
</evidence>
<evidence type="ECO:0000313" key="7">
    <source>
        <dbReference type="Proteomes" id="UP000636661"/>
    </source>
</evidence>
<dbReference type="AlphaFoldDB" id="A0A918M6B2"/>
<dbReference type="InterPro" id="IPR028082">
    <property type="entry name" value="Peripla_BP_I"/>
</dbReference>
<dbReference type="EMBL" id="BMTP01000016">
    <property type="protein sequence ID" value="GGU58218.1"/>
    <property type="molecule type" value="Genomic_DNA"/>
</dbReference>
<evidence type="ECO:0000256" key="2">
    <source>
        <dbReference type="ARBA" id="ARBA00023125"/>
    </source>
</evidence>
<dbReference type="SUPFAM" id="SSF47413">
    <property type="entry name" value="lambda repressor-like DNA-binding domains"/>
    <property type="match status" value="1"/>
</dbReference>
<accession>A0A918M6B2</accession>
<dbReference type="Proteomes" id="UP000636661">
    <property type="component" value="Unassembled WGS sequence"/>
</dbReference>
<dbReference type="InterPro" id="IPR010982">
    <property type="entry name" value="Lambda_DNA-bd_dom_sf"/>
</dbReference>
<dbReference type="PROSITE" id="PS50932">
    <property type="entry name" value="HTH_LACI_2"/>
    <property type="match status" value="1"/>
</dbReference>
<keyword evidence="1" id="KW-0805">Transcription regulation</keyword>
<dbReference type="SMART" id="SM00354">
    <property type="entry name" value="HTH_LACI"/>
    <property type="match status" value="1"/>
</dbReference>
<evidence type="ECO:0000256" key="3">
    <source>
        <dbReference type="ARBA" id="ARBA00023163"/>
    </source>
</evidence>
<dbReference type="PANTHER" id="PTHR30146:SF153">
    <property type="entry name" value="LACTOSE OPERON REPRESSOR"/>
    <property type="match status" value="1"/>
</dbReference>
<evidence type="ECO:0000259" key="5">
    <source>
        <dbReference type="PROSITE" id="PS50932"/>
    </source>
</evidence>
<organism evidence="6 7">
    <name type="scientific">Streptomyces lavendofoliae</name>
    <dbReference type="NCBI Taxonomy" id="67314"/>
    <lineage>
        <taxon>Bacteria</taxon>
        <taxon>Bacillati</taxon>
        <taxon>Actinomycetota</taxon>
        <taxon>Actinomycetes</taxon>
        <taxon>Kitasatosporales</taxon>
        <taxon>Streptomycetaceae</taxon>
        <taxon>Streptomyces</taxon>
    </lineage>
</organism>
<keyword evidence="3" id="KW-0804">Transcription</keyword>
<dbReference type="PANTHER" id="PTHR30146">
    <property type="entry name" value="LACI-RELATED TRANSCRIPTIONAL REPRESSOR"/>
    <property type="match status" value="1"/>
</dbReference>
<reference evidence="6" key="1">
    <citation type="journal article" date="2014" name="Int. J. Syst. Evol. Microbiol.">
        <title>Complete genome sequence of Corynebacterium casei LMG S-19264T (=DSM 44701T), isolated from a smear-ripened cheese.</title>
        <authorList>
            <consortium name="US DOE Joint Genome Institute (JGI-PGF)"/>
            <person name="Walter F."/>
            <person name="Albersmeier A."/>
            <person name="Kalinowski J."/>
            <person name="Ruckert C."/>
        </authorList>
    </citation>
    <scope>NUCLEOTIDE SEQUENCE</scope>
    <source>
        <strain evidence="6">JCM 4391</strain>
    </source>
</reference>
<dbReference type="SUPFAM" id="SSF53822">
    <property type="entry name" value="Periplasmic binding protein-like I"/>
    <property type="match status" value="1"/>
</dbReference>
<dbReference type="GO" id="GO:0003700">
    <property type="term" value="F:DNA-binding transcription factor activity"/>
    <property type="evidence" value="ECO:0007669"/>
    <property type="project" value="TreeGrafter"/>
</dbReference>
<dbReference type="GO" id="GO:0000976">
    <property type="term" value="F:transcription cis-regulatory region binding"/>
    <property type="evidence" value="ECO:0007669"/>
    <property type="project" value="TreeGrafter"/>
</dbReference>
<feature type="domain" description="HTH lacI-type" evidence="5">
    <location>
        <begin position="19"/>
        <end position="75"/>
    </location>
</feature>
<dbReference type="RefSeq" id="WP_189553868.1">
    <property type="nucleotide sequence ID" value="NZ_BMTP01000016.1"/>
</dbReference>
<dbReference type="Gene3D" id="1.10.260.40">
    <property type="entry name" value="lambda repressor-like DNA-binding domains"/>
    <property type="match status" value="1"/>
</dbReference>
<evidence type="ECO:0000256" key="4">
    <source>
        <dbReference type="SAM" id="MobiDB-lite"/>
    </source>
</evidence>
<evidence type="ECO:0000256" key="1">
    <source>
        <dbReference type="ARBA" id="ARBA00023015"/>
    </source>
</evidence>
<gene>
    <name evidence="6" type="ORF">GCM10010274_53940</name>
</gene>
<dbReference type="Gene3D" id="3.40.50.2300">
    <property type="match status" value="2"/>
</dbReference>
<comment type="caution">
    <text evidence="6">The sequence shown here is derived from an EMBL/GenBank/DDBJ whole genome shotgun (WGS) entry which is preliminary data.</text>
</comment>
<protein>
    <submittedName>
        <fullName evidence="6">LacI family transcriptional regulator</fullName>
    </submittedName>
</protein>